<dbReference type="AlphaFoldDB" id="A0A131YPS6"/>
<accession>A0A131YPS6</accession>
<evidence type="ECO:0000313" key="1">
    <source>
        <dbReference type="EMBL" id="JAP80450.1"/>
    </source>
</evidence>
<proteinExistence type="predicted"/>
<protein>
    <submittedName>
        <fullName evidence="1">Muscleblind</fullName>
    </submittedName>
</protein>
<sequence length="160" mass="16979">MPALTTMATASSFGHYLTPSPVLPGMMTADAVTAPLSVVPASLVSPQKVARTDRLEATEGGSTDVGLQMYTQCCCPESPLPLLLAQGLFDTQQTVYEVFRPNIVALPGLVPYTKRPALDKSGVPVYQPSATAYQQALALQMQQPFVPVSFTGHPAGVPRF</sequence>
<name>A0A131YPS6_RHIAP</name>
<dbReference type="EMBL" id="GEDV01008107">
    <property type="protein sequence ID" value="JAP80450.1"/>
    <property type="molecule type" value="Transcribed_RNA"/>
</dbReference>
<reference evidence="1" key="1">
    <citation type="journal article" date="2016" name="Ticks Tick Borne Dis.">
        <title>De novo assembly and annotation of the salivary gland transcriptome of Rhipicephalus appendiculatus male and female ticks during blood feeding.</title>
        <authorList>
            <person name="de Castro M.H."/>
            <person name="de Klerk D."/>
            <person name="Pienaar R."/>
            <person name="Latif A.A."/>
            <person name="Rees D.J."/>
            <person name="Mans B.J."/>
        </authorList>
    </citation>
    <scope>NUCLEOTIDE SEQUENCE</scope>
    <source>
        <tissue evidence="1">Salivary glands</tissue>
    </source>
</reference>
<organism evidence="1">
    <name type="scientific">Rhipicephalus appendiculatus</name>
    <name type="common">Brown ear tick</name>
    <dbReference type="NCBI Taxonomy" id="34631"/>
    <lineage>
        <taxon>Eukaryota</taxon>
        <taxon>Metazoa</taxon>
        <taxon>Ecdysozoa</taxon>
        <taxon>Arthropoda</taxon>
        <taxon>Chelicerata</taxon>
        <taxon>Arachnida</taxon>
        <taxon>Acari</taxon>
        <taxon>Parasitiformes</taxon>
        <taxon>Ixodida</taxon>
        <taxon>Ixodoidea</taxon>
        <taxon>Ixodidae</taxon>
        <taxon>Rhipicephalinae</taxon>
        <taxon>Rhipicephalus</taxon>
        <taxon>Rhipicephalus</taxon>
    </lineage>
</organism>